<gene>
    <name evidence="1" type="ORF">HK105_201967</name>
</gene>
<comment type="caution">
    <text evidence="1">The sequence shown here is derived from an EMBL/GenBank/DDBJ whole genome shotgun (WGS) entry which is preliminary data.</text>
</comment>
<dbReference type="Gene3D" id="3.90.980.20">
    <property type="match status" value="1"/>
</dbReference>
<evidence type="ECO:0000313" key="2">
    <source>
        <dbReference type="Proteomes" id="UP001527925"/>
    </source>
</evidence>
<proteinExistence type="predicted"/>
<dbReference type="Proteomes" id="UP001527925">
    <property type="component" value="Unassembled WGS sequence"/>
</dbReference>
<organism evidence="1 2">
    <name type="scientific">Polyrhizophydium stewartii</name>
    <dbReference type="NCBI Taxonomy" id="2732419"/>
    <lineage>
        <taxon>Eukaryota</taxon>
        <taxon>Fungi</taxon>
        <taxon>Fungi incertae sedis</taxon>
        <taxon>Chytridiomycota</taxon>
        <taxon>Chytridiomycota incertae sedis</taxon>
        <taxon>Chytridiomycetes</taxon>
        <taxon>Rhizophydiales</taxon>
        <taxon>Rhizophydiales incertae sedis</taxon>
        <taxon>Polyrhizophydium</taxon>
    </lineage>
</organism>
<name>A0ABR4NGE2_9FUNG</name>
<keyword evidence="2" id="KW-1185">Reference proteome</keyword>
<evidence type="ECO:0000313" key="1">
    <source>
        <dbReference type="EMBL" id="KAL2918566.1"/>
    </source>
</evidence>
<protein>
    <submittedName>
        <fullName evidence="1">Uncharacterized protein</fullName>
    </submittedName>
</protein>
<reference evidence="1 2" key="1">
    <citation type="submission" date="2023-09" db="EMBL/GenBank/DDBJ databases">
        <title>Pangenome analysis of Batrachochytrium dendrobatidis and related Chytrids.</title>
        <authorList>
            <person name="Yacoub M.N."/>
            <person name="Stajich J.E."/>
            <person name="James T.Y."/>
        </authorList>
    </citation>
    <scope>NUCLEOTIDE SEQUENCE [LARGE SCALE GENOMIC DNA]</scope>
    <source>
        <strain evidence="1 2">JEL0888</strain>
    </source>
</reference>
<sequence length="101" mass="11645">MGVSVESGCVLSVRIDRLMAGDVFYIYRCRGCTGGETDCFERPTLSWSFLAQLVLYDMHMENPGTSYFKTKDILARFETYWDYLRPGIAMSLTHLFCDFMP</sequence>
<dbReference type="EMBL" id="JADGIZ020000006">
    <property type="protein sequence ID" value="KAL2918566.1"/>
    <property type="molecule type" value="Genomic_DNA"/>
</dbReference>
<accession>A0ABR4NGE2</accession>